<evidence type="ECO:0000313" key="6">
    <source>
        <dbReference type="EMBL" id="AFJ03007.1"/>
    </source>
</evidence>
<dbReference type="PANTHER" id="PTHR12338">
    <property type="entry name" value="AUTOTRANSPORTER"/>
    <property type="match status" value="1"/>
</dbReference>
<comment type="subcellular location">
    <subcellularLocation>
        <location evidence="1">Secreted</location>
    </subcellularLocation>
</comment>
<dbReference type="InterPro" id="IPR012334">
    <property type="entry name" value="Pectin_lyas_fold"/>
</dbReference>
<dbReference type="InterPro" id="IPR008638">
    <property type="entry name" value="FhaB/CdiA-like_TPS"/>
</dbReference>
<dbReference type="InterPro" id="IPR011493">
    <property type="entry name" value="GLUG"/>
</dbReference>
<keyword evidence="2" id="KW-0964">Secreted</keyword>
<dbReference type="HOGENOM" id="CLU_231824_0_0_6"/>
<evidence type="ECO:0000256" key="1">
    <source>
        <dbReference type="ARBA" id="ARBA00004613"/>
    </source>
</evidence>
<reference evidence="6 7" key="1">
    <citation type="journal article" date="2012" name="J. Bacteriol.">
        <title>Complete genome sequences of Methylophaga sp. strain JAM1 and Methylophaga sp. strain JAM7.</title>
        <authorList>
            <person name="Villeneuve C."/>
            <person name="Martineau C."/>
            <person name="Mauffrey F."/>
            <person name="Villemur R."/>
        </authorList>
    </citation>
    <scope>NUCLEOTIDE SEQUENCE [LARGE SCALE GENOMIC DNA]</scope>
    <source>
        <strain evidence="6 7">JAM7</strain>
    </source>
</reference>
<protein>
    <submittedName>
        <fullName evidence="6">Large exoproteins involved in heme utilization or adhesion</fullName>
    </submittedName>
</protein>
<dbReference type="eggNOG" id="COG3210">
    <property type="taxonomic scope" value="Bacteria"/>
</dbReference>
<dbReference type="RefSeq" id="WP_014704427.1">
    <property type="nucleotide sequence ID" value="NC_017856.1"/>
</dbReference>
<organism evidence="6 7">
    <name type="scientific">Methylophaga frappieri (strain ATCC BAA-2434 / DSM 25690 / JAM7)</name>
    <dbReference type="NCBI Taxonomy" id="754477"/>
    <lineage>
        <taxon>Bacteria</taxon>
        <taxon>Pseudomonadati</taxon>
        <taxon>Pseudomonadota</taxon>
        <taxon>Gammaproteobacteria</taxon>
        <taxon>Thiotrichales</taxon>
        <taxon>Piscirickettsiaceae</taxon>
        <taxon>Methylophaga</taxon>
    </lineage>
</organism>
<evidence type="ECO:0000313" key="7">
    <source>
        <dbReference type="Proteomes" id="UP000009145"/>
    </source>
</evidence>
<keyword evidence="3" id="KW-0732">Signal</keyword>
<dbReference type="SUPFAM" id="SSF51126">
    <property type="entry name" value="Pectin lyase-like"/>
    <property type="match status" value="1"/>
</dbReference>
<dbReference type="Gene3D" id="2.160.20.110">
    <property type="match status" value="4"/>
</dbReference>
<dbReference type="Proteomes" id="UP000009145">
    <property type="component" value="Chromosome"/>
</dbReference>
<dbReference type="InterPro" id="IPR041248">
    <property type="entry name" value="YDG"/>
</dbReference>
<evidence type="ECO:0000259" key="5">
    <source>
        <dbReference type="SMART" id="SM00912"/>
    </source>
</evidence>
<keyword evidence="7" id="KW-1185">Reference proteome</keyword>
<feature type="compositionally biased region" description="Polar residues" evidence="4">
    <location>
        <begin position="2351"/>
        <end position="2364"/>
    </location>
</feature>
<dbReference type="Pfam" id="PF13018">
    <property type="entry name" value="ESPR"/>
    <property type="match status" value="1"/>
</dbReference>
<dbReference type="Pfam" id="PF05860">
    <property type="entry name" value="TPS"/>
    <property type="match status" value="1"/>
</dbReference>
<dbReference type="Pfam" id="PF07581">
    <property type="entry name" value="Glug"/>
    <property type="match status" value="14"/>
</dbReference>
<dbReference type="OrthoDB" id="5612964at2"/>
<dbReference type="PATRIC" id="fig|754477.3.peg.1837"/>
<dbReference type="Gene3D" id="2.160.20.10">
    <property type="entry name" value="Single-stranded right-handed beta-helix, Pectin lyase-like"/>
    <property type="match status" value="1"/>
</dbReference>
<feature type="region of interest" description="Disordered" evidence="4">
    <location>
        <begin position="2329"/>
        <end position="2395"/>
    </location>
</feature>
<evidence type="ECO:0000256" key="4">
    <source>
        <dbReference type="SAM" id="MobiDB-lite"/>
    </source>
</evidence>
<dbReference type="PANTHER" id="PTHR12338:SF8">
    <property type="entry name" value="HEME_HEMOPEXIN-BINDING PROTEIN"/>
    <property type="match status" value="1"/>
</dbReference>
<feature type="domain" description="Filamentous haemagglutinin FhaB/tRNA nuclease CdiA-like TPS" evidence="5">
    <location>
        <begin position="56"/>
        <end position="168"/>
    </location>
</feature>
<dbReference type="KEGG" id="mec:Q7C_1866"/>
<dbReference type="GO" id="GO:0005576">
    <property type="term" value="C:extracellular region"/>
    <property type="evidence" value="ECO:0007669"/>
    <property type="project" value="UniProtKB-SubCell"/>
</dbReference>
<dbReference type="InterPro" id="IPR024973">
    <property type="entry name" value="ESPR"/>
</dbReference>
<dbReference type="NCBIfam" id="TIGR01901">
    <property type="entry name" value="adhes_NPXG"/>
    <property type="match status" value="1"/>
</dbReference>
<dbReference type="SMART" id="SM00912">
    <property type="entry name" value="Haemagg_act"/>
    <property type="match status" value="1"/>
</dbReference>
<name>I1YJB4_METFJ</name>
<gene>
    <name evidence="6" type="ordered locus">Q7C_1866</name>
</gene>
<dbReference type="EMBL" id="CP003380">
    <property type="protein sequence ID" value="AFJ03007.1"/>
    <property type="molecule type" value="Genomic_DNA"/>
</dbReference>
<dbReference type="InterPro" id="IPR011050">
    <property type="entry name" value="Pectin_lyase_fold/virulence"/>
</dbReference>
<evidence type="ECO:0000256" key="3">
    <source>
        <dbReference type="ARBA" id="ARBA00022729"/>
    </source>
</evidence>
<dbReference type="InterPro" id="IPR050909">
    <property type="entry name" value="Bact_Autotransporter_VF"/>
</dbReference>
<dbReference type="STRING" id="754477.Q7C_1866"/>
<dbReference type="Pfam" id="PF18657">
    <property type="entry name" value="YDG"/>
    <property type="match status" value="5"/>
</dbReference>
<accession>I1YJB4</accession>
<proteinExistence type="predicted"/>
<evidence type="ECO:0000256" key="2">
    <source>
        <dbReference type="ARBA" id="ARBA00022525"/>
    </source>
</evidence>
<sequence length="2395" mass="243026" precursor="true">MNHIYTLIWNAALGLWQVTSELQHTNGKRSNSAHRGHRLKLLATLGLTLLAPISYADTLPSGGNIVAGNGDIHGNGTTLNINQHSDKLAIDWDNFSIGKNNAVNFHQPDSNAAALNRVTGHDISDIRGALNANGRVFLINANGINFSETARVDVGSLVASTLPISTEDFLAGNYTFAGNSSNAVVNHGNITTINGGTVAMIAAEIINTGNISTPQGHTLMGAGSTVVLDLGGPVKIEVKQATLDTYIEQGGAIRADGGLIYLTAKAASDIASSVINHTGITEATTLATGENGQIFLMGDMQHGTVKVAGTLDASAKQGDGGFIETSAANVNLNPATEITTKANNGNTGNWLIDPTNFTIEAGAGTQTDNSIGASELQDQLANNNVEIETVDTGSEQGDITVAADVSWDANTTLTLTADNDIAINNTITATDGGLTLNAAGDITTSGSGTINVDTFTLENGDWTQINATLPDFAVNDFRITGGTFIRALSGDGSATPYQLTDIYGVQGMATLLDTDFALANNIDASSTVNWHNGAGFVPVGDTFTNSFTGSFDGLGNEISNLTINRSTMNYVGLFGHAGSGSTIKNIGVTNANINGNRYVGTLAGQNNSTISNSYATGTVTGTQNRVGGLVGENYSTISNSYATGTVSGANTVGGLVGYNGTNGTISNSYATGTVTGTGNAIGGLVGINGFGSSSISNSYATGTVSGANAVGGLVGYNDGSSISNSYATGEVSGSDQVGGVVGIDEGTIENSFWNTQTSGQANGIGLNLNYQTTVGLTTAEMFDKDSFTGFDLTTIWANADNQTTPYLRGLSGNQVFIKTDAPTDAASAANKHYTVIQNVDQLQAMQNNLAGRYALGNDIDASGTVNWHNGVGFDPVGETFTNRFTGSFDGLGNEISGLTINRSTMNYVGLFGYTSPGTNISNIGLTNADITGASSVGALVGVNGGTINNSYASGTVSGTSTAVGALAGRSNGTISNSYATGTVSGLGAVGGLVGVNSTNSSISNSYATGTVTSVSDVGGLVGINGINATISNSYATGGVSGSGYVGGLAGYSEGNIENSHATGTVSGTTQVGGLVGGNDLITISDSYATGEVSGIDRVGGLVGYNYASIISNSYATGAVSGTDINVGGLVGANGGSNSNGISSISNSYATGTATGTDQVGGLVGFNGFGSSISNSYATGAASGTDYVGGLAGVNSHTISNSYATGAVSGQFAVGGLVGQNLVDIENSFWDTDTTGTTTGIGENTGLITTIFGKTTAEMQQLATFTDAGWDIDDAGGTGKIWRIYEGHTTPLLRSFLTPLNIAPDYDGTGTALPSLAKVTVPTTGVDSTKVNGTLTQGDSLTLTSATDGQYTATANASGLYSTQDGYDITYSRDIETTGTTAGNIQIDNGVEWTDGHLIIQGNVTDAAAIQGGTDSIFTLENGDWTQINATLPDFAVNDFRITGGTFIRALSGDGSATPYQLTDIYGVQGMATLLDTDFALANNIDASGTVNWHNGAGFVPVGDTSTNFTGSFDGLGNEISSLTINRGTMNYVGLFGRAGSGSTIKNIGVTNANIKGYRYVGTLAGQNYSTISNSYATGTVTGTQDRVGGLVGENYSTISNSYATGTVSGANTVGGLVGYNDGISSTISNSYATGTVSGTGYIGGLVGENTFDGTINNSYATGTVSGANTVGGLAGYNDGSSISNSYATGEVSGSDQVGGVVGIDEGTIENSFWNTQTSGQANGVGVGSTTGVTGKTTAEMQQLATFTDAGWDIDDAGGTGKIWRIYEGHTAPLLRSFLSPLTANISGTNMVEYNGTNQFAVSLADIGFTPTDYDSAQVAIGADGRFQTASKDVGSYTGSDLTFTNAIYSTQQGYDLTVNIDANVSVEITPKALTLSGIQANNKVYDGTTSAVISGNASLGGLISGDSVALSNGTISGSFADKNVGMDKAITVTGYGLSGADAGNYRLAQSSDITADITPKALTLNGIQANNKVYDGTTSAVISGNASLGGLIAGDNVALNSSTISGSFADKNVGTGKAVNVTGYGLAGVDAANYRLAQSTGITANITPKALILTAINDSKIYDGTTLSSGEVQADGLVAGDSVAGLTQVYDNKNAGTGKTLSVVETGYTVTDTDSADMLNNYAVTYVADSSGVITPKALTLTAVTDSKTYDGTTLSSGEVQADGLVAGDSVAGLTQVYDNKNAGTGKTLNVVETGYTVTDADSADMLNNYAVTYVADSSGVITPKALILTAVPDSKTYDGSTVSGGVVQVDGLVAGDSAAGMMQVYDNNAIGTDKTLSVVETGYSLIDGDNADMRQNYSVSYVDNTSGVITPLVNRQINSAIASAQQLFDPSQTEPAGADANWNPLDQADVGSNQTDQPDTSELSQSDQDDAEASQQGHGQTVIIVEGTGIRLPE</sequence>